<proteinExistence type="predicted"/>
<dbReference type="Proteomes" id="UP000054995">
    <property type="component" value="Unassembled WGS sequence"/>
</dbReference>
<protein>
    <submittedName>
        <fullName evidence="2">Uncharacterized protein</fullName>
    </submittedName>
</protein>
<sequence length="157" mass="17895">MPTEIGELCLLFVLFFIVHNSTSRGLKLSCKKGKLNGLTETALIFYIALINAIEIDDIFIIIMLTTGYSNGKCTDHLGNILTITTAIFDWLIKKRYLISTKLDFNKILSAERSHIACFAFTTSFRFSPEHAPRILQREHKSADVHAFEEQCHSEQIR</sequence>
<accession>A0A0V1FTG8</accession>
<comment type="caution">
    <text evidence="2">The sequence shown here is derived from an EMBL/GenBank/DDBJ whole genome shotgun (WGS) entry which is preliminary data.</text>
</comment>
<feature type="chain" id="PRO_5006878213" evidence="1">
    <location>
        <begin position="24"/>
        <end position="157"/>
    </location>
</feature>
<gene>
    <name evidence="2" type="ORF">T4D_9827</name>
</gene>
<name>A0A0V1FTG8_TRIPS</name>
<keyword evidence="3" id="KW-1185">Reference proteome</keyword>
<feature type="signal peptide" evidence="1">
    <location>
        <begin position="1"/>
        <end position="23"/>
    </location>
</feature>
<dbReference type="OrthoDB" id="10452799at2759"/>
<reference evidence="2 3" key="1">
    <citation type="submission" date="2015-01" db="EMBL/GenBank/DDBJ databases">
        <title>Evolution of Trichinella species and genotypes.</title>
        <authorList>
            <person name="Korhonen P.K."/>
            <person name="Edoardo P."/>
            <person name="Giuseppe L.R."/>
            <person name="Gasser R.B."/>
        </authorList>
    </citation>
    <scope>NUCLEOTIDE SEQUENCE [LARGE SCALE GENOMIC DNA]</scope>
    <source>
        <strain evidence="2">ISS470</strain>
    </source>
</reference>
<organism evidence="2 3">
    <name type="scientific">Trichinella pseudospiralis</name>
    <name type="common">Parasitic roundworm</name>
    <dbReference type="NCBI Taxonomy" id="6337"/>
    <lineage>
        <taxon>Eukaryota</taxon>
        <taxon>Metazoa</taxon>
        <taxon>Ecdysozoa</taxon>
        <taxon>Nematoda</taxon>
        <taxon>Enoplea</taxon>
        <taxon>Dorylaimia</taxon>
        <taxon>Trichinellida</taxon>
        <taxon>Trichinellidae</taxon>
        <taxon>Trichinella</taxon>
    </lineage>
</organism>
<keyword evidence="1" id="KW-0732">Signal</keyword>
<evidence type="ECO:0000256" key="1">
    <source>
        <dbReference type="SAM" id="SignalP"/>
    </source>
</evidence>
<evidence type="ECO:0000313" key="3">
    <source>
        <dbReference type="Proteomes" id="UP000054995"/>
    </source>
</evidence>
<evidence type="ECO:0000313" key="2">
    <source>
        <dbReference type="EMBL" id="KRY89325.1"/>
    </source>
</evidence>
<dbReference type="EMBL" id="JYDT01000032">
    <property type="protein sequence ID" value="KRY89325.1"/>
    <property type="molecule type" value="Genomic_DNA"/>
</dbReference>
<dbReference type="AlphaFoldDB" id="A0A0V1FTG8"/>